<reference evidence="1 2" key="1">
    <citation type="submission" date="2018-11" db="EMBL/GenBank/DDBJ databases">
        <authorList>
            <person name="Criscuolo A."/>
        </authorList>
    </citation>
    <scope>NUCLEOTIDE SEQUENCE [LARGE SCALE GENOMIC DNA]</scope>
    <source>
        <strain evidence="1">ACIP111625</strain>
    </source>
</reference>
<keyword evidence="2" id="KW-1185">Reference proteome</keyword>
<name>A0A3P5X2Q5_9RHOB</name>
<accession>A0A3P5X2Q5</accession>
<dbReference type="OrthoDB" id="8389902at2"/>
<dbReference type="AlphaFoldDB" id="A0A3P5X2Q5"/>
<dbReference type="Proteomes" id="UP000277498">
    <property type="component" value="Unassembled WGS sequence"/>
</dbReference>
<organism evidence="1 2">
    <name type="scientific">Pseudogemmobacter humi</name>
    <dbReference type="NCBI Taxonomy" id="2483812"/>
    <lineage>
        <taxon>Bacteria</taxon>
        <taxon>Pseudomonadati</taxon>
        <taxon>Pseudomonadota</taxon>
        <taxon>Alphaproteobacteria</taxon>
        <taxon>Rhodobacterales</taxon>
        <taxon>Paracoccaceae</taxon>
        <taxon>Pseudogemmobacter</taxon>
    </lineage>
</organism>
<dbReference type="RefSeq" id="WP_124086605.1">
    <property type="nucleotide sequence ID" value="NZ_UXAW01000067.1"/>
</dbReference>
<evidence type="ECO:0000313" key="2">
    <source>
        <dbReference type="Proteomes" id="UP000277498"/>
    </source>
</evidence>
<proteinExistence type="predicted"/>
<gene>
    <name evidence="1" type="ORF">XINFAN_02038</name>
</gene>
<dbReference type="EMBL" id="UXAW01000067">
    <property type="protein sequence ID" value="VDC28263.1"/>
    <property type="molecule type" value="Genomic_DNA"/>
</dbReference>
<protein>
    <submittedName>
        <fullName evidence="1">Uncharacterized protein</fullName>
    </submittedName>
</protein>
<sequence>MAERDYVSTPVADSLGLRDVITGLAHDLTEQRAGRISPAEALARAALAKQIFNGVRFYMQAIKTLEGAAKPVSDPRLIEGEKADG</sequence>
<evidence type="ECO:0000313" key="1">
    <source>
        <dbReference type="EMBL" id="VDC28263.1"/>
    </source>
</evidence>